<dbReference type="PANTHER" id="PTHR28259:SF1">
    <property type="entry name" value="FLUORIDE EXPORT PROTEIN 1-RELATED"/>
    <property type="match status" value="1"/>
</dbReference>
<feature type="transmembrane region" description="Helical" evidence="12">
    <location>
        <begin position="7"/>
        <end position="25"/>
    </location>
</feature>
<evidence type="ECO:0000256" key="5">
    <source>
        <dbReference type="ARBA" id="ARBA00022989"/>
    </source>
</evidence>
<keyword evidence="4 12" id="KW-0812">Transmembrane</keyword>
<organism evidence="13 14">
    <name type="scientific">Acetobacter oeni</name>
    <dbReference type="NCBI Taxonomy" id="304077"/>
    <lineage>
        <taxon>Bacteria</taxon>
        <taxon>Pseudomonadati</taxon>
        <taxon>Pseudomonadota</taxon>
        <taxon>Alphaproteobacteria</taxon>
        <taxon>Acetobacterales</taxon>
        <taxon>Acetobacteraceae</taxon>
        <taxon>Acetobacter</taxon>
    </lineage>
</organism>
<accession>A0A511XKG9</accession>
<evidence type="ECO:0000256" key="1">
    <source>
        <dbReference type="ARBA" id="ARBA00004651"/>
    </source>
</evidence>
<comment type="function">
    <text evidence="12">Fluoride-specific ion channel. Important for reducing fluoride concentration in the cell, thus reducing its toxicity.</text>
</comment>
<dbReference type="NCBIfam" id="TIGR00494">
    <property type="entry name" value="crcB"/>
    <property type="match status" value="1"/>
</dbReference>
<evidence type="ECO:0000313" key="14">
    <source>
        <dbReference type="Proteomes" id="UP000321746"/>
    </source>
</evidence>
<evidence type="ECO:0000256" key="8">
    <source>
        <dbReference type="ARBA" id="ARBA00023136"/>
    </source>
</evidence>
<dbReference type="Pfam" id="PF02537">
    <property type="entry name" value="CRCB"/>
    <property type="match status" value="1"/>
</dbReference>
<evidence type="ECO:0000256" key="11">
    <source>
        <dbReference type="ARBA" id="ARBA00035585"/>
    </source>
</evidence>
<dbReference type="Proteomes" id="UP000321746">
    <property type="component" value="Unassembled WGS sequence"/>
</dbReference>
<dbReference type="NCBIfam" id="NF010802">
    <property type="entry name" value="PRK14206.1"/>
    <property type="match status" value="1"/>
</dbReference>
<evidence type="ECO:0000256" key="4">
    <source>
        <dbReference type="ARBA" id="ARBA00022692"/>
    </source>
</evidence>
<sequence length="138" mass="14597">MFANSLPPILIALGGAAGTLLRYWIGMATARWSHSLPWGTIFINMTGSFVIALFAGLTAAGGRLQISDTGRLVFMVGLCGGYTTFSSFSLQTLDLLRNGTPGRALLNITLSIVLCMASVSAGYLAAQTINHAQIRESK</sequence>
<keyword evidence="9 12" id="KW-0407">Ion channel</keyword>
<evidence type="ECO:0000256" key="7">
    <source>
        <dbReference type="ARBA" id="ARBA00023065"/>
    </source>
</evidence>
<feature type="transmembrane region" description="Helical" evidence="12">
    <location>
        <begin position="105"/>
        <end position="126"/>
    </location>
</feature>
<comment type="similarity">
    <text evidence="10 12">Belongs to the fluoride channel Fluc/FEX (TC 1.A.43) family.</text>
</comment>
<dbReference type="EMBL" id="BJYG01000020">
    <property type="protein sequence ID" value="GEN63443.1"/>
    <property type="molecule type" value="Genomic_DNA"/>
</dbReference>
<feature type="transmembrane region" description="Helical" evidence="12">
    <location>
        <begin position="72"/>
        <end position="93"/>
    </location>
</feature>
<evidence type="ECO:0000256" key="12">
    <source>
        <dbReference type="HAMAP-Rule" id="MF_00454"/>
    </source>
</evidence>
<comment type="caution">
    <text evidence="13">The sequence shown here is derived from an EMBL/GenBank/DDBJ whole genome shotgun (WGS) entry which is preliminary data.</text>
</comment>
<keyword evidence="3" id="KW-0997">Cell inner membrane</keyword>
<evidence type="ECO:0000256" key="10">
    <source>
        <dbReference type="ARBA" id="ARBA00035120"/>
    </source>
</evidence>
<keyword evidence="2 12" id="KW-1003">Cell membrane</keyword>
<evidence type="ECO:0000256" key="2">
    <source>
        <dbReference type="ARBA" id="ARBA00022475"/>
    </source>
</evidence>
<keyword evidence="12" id="KW-0479">Metal-binding</keyword>
<dbReference type="AlphaFoldDB" id="A0A511XKG9"/>
<protein>
    <recommendedName>
        <fullName evidence="12">Fluoride-specific ion channel FluC</fullName>
    </recommendedName>
</protein>
<dbReference type="RefSeq" id="WP_146888003.1">
    <property type="nucleotide sequence ID" value="NZ_BJYG01000020.1"/>
</dbReference>
<feature type="binding site" evidence="12">
    <location>
        <position position="83"/>
    </location>
    <ligand>
        <name>Na(+)</name>
        <dbReference type="ChEBI" id="CHEBI:29101"/>
        <note>structural</note>
    </ligand>
</feature>
<evidence type="ECO:0000256" key="6">
    <source>
        <dbReference type="ARBA" id="ARBA00023053"/>
    </source>
</evidence>
<dbReference type="GO" id="GO:0140114">
    <property type="term" value="P:cellular detoxification of fluoride"/>
    <property type="evidence" value="ECO:0007669"/>
    <property type="project" value="UniProtKB-UniRule"/>
</dbReference>
<evidence type="ECO:0000256" key="3">
    <source>
        <dbReference type="ARBA" id="ARBA00022519"/>
    </source>
</evidence>
<evidence type="ECO:0000313" key="13">
    <source>
        <dbReference type="EMBL" id="GEN63443.1"/>
    </source>
</evidence>
<comment type="activity regulation">
    <text evidence="12">Na(+) is not transported, but it plays an essential structural role and its presence is essential for fluoride channel function.</text>
</comment>
<comment type="catalytic activity">
    <reaction evidence="11">
        <text>fluoride(in) = fluoride(out)</text>
        <dbReference type="Rhea" id="RHEA:76159"/>
        <dbReference type="ChEBI" id="CHEBI:17051"/>
    </reaction>
    <physiologicalReaction direction="left-to-right" evidence="11">
        <dbReference type="Rhea" id="RHEA:76160"/>
    </physiologicalReaction>
</comment>
<feature type="binding site" evidence="12">
    <location>
        <position position="80"/>
    </location>
    <ligand>
        <name>Na(+)</name>
        <dbReference type="ChEBI" id="CHEBI:29101"/>
        <note>structural</note>
    </ligand>
</feature>
<dbReference type="InterPro" id="IPR003691">
    <property type="entry name" value="FluC"/>
</dbReference>
<name>A0A511XKG9_9PROT</name>
<dbReference type="PANTHER" id="PTHR28259">
    <property type="entry name" value="FLUORIDE EXPORT PROTEIN 1-RELATED"/>
    <property type="match status" value="1"/>
</dbReference>
<dbReference type="GO" id="GO:0062054">
    <property type="term" value="F:fluoride channel activity"/>
    <property type="evidence" value="ECO:0007669"/>
    <property type="project" value="UniProtKB-UniRule"/>
</dbReference>
<reference evidence="13 14" key="1">
    <citation type="submission" date="2019-07" db="EMBL/GenBank/DDBJ databases">
        <title>Whole genome shotgun sequence of Acetobacter oeni NBRC 105207.</title>
        <authorList>
            <person name="Hosoyama A."/>
            <person name="Uohara A."/>
            <person name="Ohji S."/>
            <person name="Ichikawa N."/>
        </authorList>
    </citation>
    <scope>NUCLEOTIDE SEQUENCE [LARGE SCALE GENOMIC DNA]</scope>
    <source>
        <strain evidence="13 14">NBRC 105207</strain>
    </source>
</reference>
<evidence type="ECO:0000256" key="9">
    <source>
        <dbReference type="ARBA" id="ARBA00023303"/>
    </source>
</evidence>
<keyword evidence="7 12" id="KW-0406">Ion transport</keyword>
<keyword evidence="14" id="KW-1185">Reference proteome</keyword>
<proteinExistence type="inferred from homology"/>
<keyword evidence="12" id="KW-0813">Transport</keyword>
<dbReference type="OrthoDB" id="9806299at2"/>
<keyword evidence="8 12" id="KW-0472">Membrane</keyword>
<dbReference type="HAMAP" id="MF_00454">
    <property type="entry name" value="FluC"/>
    <property type="match status" value="1"/>
</dbReference>
<keyword evidence="5 12" id="KW-1133">Transmembrane helix</keyword>
<dbReference type="GO" id="GO:0005886">
    <property type="term" value="C:plasma membrane"/>
    <property type="evidence" value="ECO:0007669"/>
    <property type="project" value="UniProtKB-SubCell"/>
</dbReference>
<keyword evidence="6 12" id="KW-0915">Sodium</keyword>
<comment type="subcellular location">
    <subcellularLocation>
        <location evidence="1 12">Cell membrane</location>
        <topology evidence="1 12">Multi-pass membrane protein</topology>
    </subcellularLocation>
</comment>
<gene>
    <name evidence="12 13" type="primary">crcB</name>
    <name evidence="12" type="synonym">fluC</name>
    <name evidence="13" type="ORF">AOE01nite_16670</name>
</gene>
<feature type="transmembrane region" description="Helical" evidence="12">
    <location>
        <begin position="37"/>
        <end position="60"/>
    </location>
</feature>
<dbReference type="GO" id="GO:0046872">
    <property type="term" value="F:metal ion binding"/>
    <property type="evidence" value="ECO:0007669"/>
    <property type="project" value="UniProtKB-KW"/>
</dbReference>